<comment type="caution">
    <text evidence="9">The sequence shown here is derived from an EMBL/GenBank/DDBJ whole genome shotgun (WGS) entry which is preliminary data.</text>
</comment>
<feature type="transmembrane region" description="Helical" evidence="8">
    <location>
        <begin position="163"/>
        <end position="180"/>
    </location>
</feature>
<protein>
    <submittedName>
        <fullName evidence="9">AzlC family ABC transporter permease</fullName>
    </submittedName>
</protein>
<proteinExistence type="inferred from homology"/>
<keyword evidence="6 8" id="KW-1133">Transmembrane helix</keyword>
<evidence type="ECO:0000256" key="1">
    <source>
        <dbReference type="ARBA" id="ARBA00004651"/>
    </source>
</evidence>
<keyword evidence="3" id="KW-0813">Transport</keyword>
<keyword evidence="7 8" id="KW-0472">Membrane</keyword>
<sequence length="245" mass="25757">MQFNSGKEAFFGGARALLPAAPGVIPFGLVTGVTAIEQGLSPGTTIGMTLLFYAGSAQMAALQLLRNDALPLIILVTVLVINLRFLMYSASLAPHFHRLPRRWKWPLSYMLSDQAYVLSILRFSSADGARHGHCFFAGAALAMWLTWQLSVMAGVFLGAGIPANWSLDFAIPLVFLALLIPAIRNSASLAAACVGGLVAVLAVGMPYNLGFLLAAVCGIGTGLVVERLRPEKAAAAASTEGVDGQ</sequence>
<keyword evidence="4" id="KW-1003">Cell membrane</keyword>
<dbReference type="InterPro" id="IPR011606">
    <property type="entry name" value="Brnchd-chn_aa_trnsp_permease"/>
</dbReference>
<evidence type="ECO:0000256" key="2">
    <source>
        <dbReference type="ARBA" id="ARBA00010735"/>
    </source>
</evidence>
<name>A0ABW2A6H7_9GAMM</name>
<dbReference type="PANTHER" id="PTHR34979:SF1">
    <property type="entry name" value="INNER MEMBRANE PROTEIN YGAZ"/>
    <property type="match status" value="1"/>
</dbReference>
<feature type="transmembrane region" description="Helical" evidence="8">
    <location>
        <begin position="69"/>
        <end position="87"/>
    </location>
</feature>
<dbReference type="PANTHER" id="PTHR34979">
    <property type="entry name" value="INNER MEMBRANE PROTEIN YGAZ"/>
    <property type="match status" value="1"/>
</dbReference>
<feature type="transmembrane region" description="Helical" evidence="8">
    <location>
        <begin position="135"/>
        <end position="157"/>
    </location>
</feature>
<evidence type="ECO:0000256" key="3">
    <source>
        <dbReference type="ARBA" id="ARBA00022448"/>
    </source>
</evidence>
<feature type="transmembrane region" description="Helical" evidence="8">
    <location>
        <begin position="42"/>
        <end position="62"/>
    </location>
</feature>
<gene>
    <name evidence="9" type="ORF">ACFQDL_25115</name>
</gene>
<evidence type="ECO:0000256" key="6">
    <source>
        <dbReference type="ARBA" id="ARBA00022989"/>
    </source>
</evidence>
<evidence type="ECO:0000256" key="8">
    <source>
        <dbReference type="SAM" id="Phobius"/>
    </source>
</evidence>
<evidence type="ECO:0000256" key="5">
    <source>
        <dbReference type="ARBA" id="ARBA00022692"/>
    </source>
</evidence>
<dbReference type="Proteomes" id="UP001596422">
    <property type="component" value="Unassembled WGS sequence"/>
</dbReference>
<evidence type="ECO:0000313" key="10">
    <source>
        <dbReference type="Proteomes" id="UP001596422"/>
    </source>
</evidence>
<dbReference type="EMBL" id="JBHSWE010000001">
    <property type="protein sequence ID" value="MFC6673000.1"/>
    <property type="molecule type" value="Genomic_DNA"/>
</dbReference>
<evidence type="ECO:0000256" key="4">
    <source>
        <dbReference type="ARBA" id="ARBA00022475"/>
    </source>
</evidence>
<keyword evidence="5 8" id="KW-0812">Transmembrane</keyword>
<feature type="transmembrane region" description="Helical" evidence="8">
    <location>
        <begin position="12"/>
        <end position="36"/>
    </location>
</feature>
<reference evidence="10" key="1">
    <citation type="journal article" date="2019" name="Int. J. Syst. Evol. Microbiol.">
        <title>The Global Catalogue of Microorganisms (GCM) 10K type strain sequencing project: providing services to taxonomists for standard genome sequencing and annotation.</title>
        <authorList>
            <consortium name="The Broad Institute Genomics Platform"/>
            <consortium name="The Broad Institute Genome Sequencing Center for Infectious Disease"/>
            <person name="Wu L."/>
            <person name="Ma J."/>
        </authorList>
    </citation>
    <scope>NUCLEOTIDE SEQUENCE [LARGE SCALE GENOMIC DNA]</scope>
    <source>
        <strain evidence="10">NBRC 111756</strain>
    </source>
</reference>
<comment type="subcellular location">
    <subcellularLocation>
        <location evidence="1">Cell membrane</location>
        <topology evidence="1">Multi-pass membrane protein</topology>
    </subcellularLocation>
</comment>
<evidence type="ECO:0000313" key="9">
    <source>
        <dbReference type="EMBL" id="MFC6673000.1"/>
    </source>
</evidence>
<accession>A0ABW2A6H7</accession>
<evidence type="ECO:0000256" key="7">
    <source>
        <dbReference type="ARBA" id="ARBA00023136"/>
    </source>
</evidence>
<feature type="transmembrane region" description="Helical" evidence="8">
    <location>
        <begin position="209"/>
        <end position="225"/>
    </location>
</feature>
<dbReference type="RefSeq" id="WP_379911402.1">
    <property type="nucleotide sequence ID" value="NZ_JBHSWE010000001.1"/>
</dbReference>
<dbReference type="Pfam" id="PF03591">
    <property type="entry name" value="AzlC"/>
    <property type="match status" value="1"/>
</dbReference>
<comment type="similarity">
    <text evidence="2">Belongs to the AzlC family.</text>
</comment>
<organism evidence="9 10">
    <name type="scientific">Marinobacterium aestuariivivens</name>
    <dbReference type="NCBI Taxonomy" id="1698799"/>
    <lineage>
        <taxon>Bacteria</taxon>
        <taxon>Pseudomonadati</taxon>
        <taxon>Pseudomonadota</taxon>
        <taxon>Gammaproteobacteria</taxon>
        <taxon>Oceanospirillales</taxon>
        <taxon>Oceanospirillaceae</taxon>
        <taxon>Marinobacterium</taxon>
    </lineage>
</organism>
<keyword evidence="10" id="KW-1185">Reference proteome</keyword>